<dbReference type="RefSeq" id="WP_175192723.1">
    <property type="nucleotide sequence ID" value="NZ_CADIJO010000007.1"/>
</dbReference>
<sequence length="138" mass="14662">MPAAADSSRNPANAVPTDKHDLLGAEIIVASGYPAVHAQLPALLVWMQDINWPVARVLAPFLAGIGAPLADHVRTILASDDPIWTYNVLAYLVSASAPLAMAVEPQLTRLAAQPSQAERDEGVDELARQILATLSAHR</sequence>
<dbReference type="InterPro" id="IPR031837">
    <property type="entry name" value="DUF5071"/>
</dbReference>
<feature type="domain" description="DUF5071" evidence="1">
    <location>
        <begin position="15"/>
        <end position="131"/>
    </location>
</feature>
<protein>
    <recommendedName>
        <fullName evidence="1">DUF5071 domain-containing protein</fullName>
    </recommendedName>
</protein>
<dbReference type="Gene3D" id="1.25.40.750">
    <property type="entry name" value="Domain of unknown function DUF5071"/>
    <property type="match status" value="1"/>
</dbReference>
<dbReference type="CDD" id="cd11743">
    <property type="entry name" value="Cthe_2751_like"/>
    <property type="match status" value="1"/>
</dbReference>
<evidence type="ECO:0000313" key="3">
    <source>
        <dbReference type="Proteomes" id="UP000494111"/>
    </source>
</evidence>
<proteinExistence type="predicted"/>
<gene>
    <name evidence="2" type="ORF">LMG3458_02644</name>
</gene>
<name>A0A6S6ZWY3_9BURK</name>
<evidence type="ECO:0000259" key="1">
    <source>
        <dbReference type="Pfam" id="PF16804"/>
    </source>
</evidence>
<dbReference type="EMBL" id="CADIJO010000007">
    <property type="protein sequence ID" value="CAB3700741.1"/>
    <property type="molecule type" value="Genomic_DNA"/>
</dbReference>
<accession>A0A6S6ZWY3</accession>
<reference evidence="2 3" key="1">
    <citation type="submission" date="2020-04" db="EMBL/GenBank/DDBJ databases">
        <authorList>
            <person name="De Canck E."/>
        </authorList>
    </citation>
    <scope>NUCLEOTIDE SEQUENCE [LARGE SCALE GENOMIC DNA]</scope>
    <source>
        <strain evidence="2 3">LMG 3458</strain>
    </source>
</reference>
<dbReference type="Pfam" id="PF16804">
    <property type="entry name" value="DUF5071"/>
    <property type="match status" value="1"/>
</dbReference>
<dbReference type="AlphaFoldDB" id="A0A6S6ZWY3"/>
<dbReference type="InterPro" id="IPR038692">
    <property type="entry name" value="Cthe_2751_sf"/>
</dbReference>
<evidence type="ECO:0000313" key="2">
    <source>
        <dbReference type="EMBL" id="CAB3700741.1"/>
    </source>
</evidence>
<dbReference type="Proteomes" id="UP000494111">
    <property type="component" value="Unassembled WGS sequence"/>
</dbReference>
<organism evidence="2 3">
    <name type="scientific">Achromobacter deleyi</name>
    <dbReference type="NCBI Taxonomy" id="1353891"/>
    <lineage>
        <taxon>Bacteria</taxon>
        <taxon>Pseudomonadati</taxon>
        <taxon>Pseudomonadota</taxon>
        <taxon>Betaproteobacteria</taxon>
        <taxon>Burkholderiales</taxon>
        <taxon>Alcaligenaceae</taxon>
        <taxon>Achromobacter</taxon>
    </lineage>
</organism>